<protein>
    <recommendedName>
        <fullName evidence="3">SdiA-regulated protein</fullName>
    </recommendedName>
</protein>
<organism evidence="1 2">
    <name type="scientific">Algoriphagus jejuensis</name>
    <dbReference type="NCBI Taxonomy" id="419934"/>
    <lineage>
        <taxon>Bacteria</taxon>
        <taxon>Pseudomonadati</taxon>
        <taxon>Bacteroidota</taxon>
        <taxon>Cytophagia</taxon>
        <taxon>Cytophagales</taxon>
        <taxon>Cyclobacteriaceae</taxon>
        <taxon>Algoriphagus</taxon>
    </lineage>
</organism>
<comment type="caution">
    <text evidence="1">The sequence shown here is derived from an EMBL/GenBank/DDBJ whole genome shotgun (WGS) entry which is preliminary data.</text>
</comment>
<reference evidence="2" key="1">
    <citation type="journal article" date="2019" name="Int. J. Syst. Evol. Microbiol.">
        <title>The Global Catalogue of Microorganisms (GCM) 10K type strain sequencing project: providing services to taxonomists for standard genome sequencing and annotation.</title>
        <authorList>
            <consortium name="The Broad Institute Genomics Platform"/>
            <consortium name="The Broad Institute Genome Sequencing Center for Infectious Disease"/>
            <person name="Wu L."/>
            <person name="Ma J."/>
        </authorList>
    </citation>
    <scope>NUCLEOTIDE SEQUENCE [LARGE SCALE GENOMIC DNA]</scope>
    <source>
        <strain evidence="2">JCM 16112</strain>
    </source>
</reference>
<name>A0ABP3YB98_9BACT</name>
<dbReference type="EMBL" id="BAAAFI010000007">
    <property type="protein sequence ID" value="GAA0878746.1"/>
    <property type="molecule type" value="Genomic_DNA"/>
</dbReference>
<proteinExistence type="predicted"/>
<dbReference type="SUPFAM" id="SSF50969">
    <property type="entry name" value="YVTN repeat-like/Quinoprotein amine dehydrogenase"/>
    <property type="match status" value="1"/>
</dbReference>
<keyword evidence="2" id="KW-1185">Reference proteome</keyword>
<evidence type="ECO:0008006" key="3">
    <source>
        <dbReference type="Google" id="ProtNLM"/>
    </source>
</evidence>
<gene>
    <name evidence="1" type="ORF">GCM10009119_17140</name>
</gene>
<accession>A0ABP3YB98</accession>
<dbReference type="InterPro" id="IPR011044">
    <property type="entry name" value="Quino_amine_DH_bsu"/>
</dbReference>
<dbReference type="RefSeq" id="WP_343850432.1">
    <property type="nucleotide sequence ID" value="NZ_BAAAFI010000007.1"/>
</dbReference>
<evidence type="ECO:0000313" key="2">
    <source>
        <dbReference type="Proteomes" id="UP001500469"/>
    </source>
</evidence>
<dbReference type="Proteomes" id="UP001500469">
    <property type="component" value="Unassembled WGS sequence"/>
</dbReference>
<evidence type="ECO:0000313" key="1">
    <source>
        <dbReference type="EMBL" id="GAA0878746.1"/>
    </source>
</evidence>
<sequence>MTRVILPDDLEEISGIAWQKNELLAIEDESSIIYRINPETGKILKKTKFEKNRDIEDLLVQNDTAWVLRSNGNLYRIVDFREKDSQTVIFGFPSRDSRDLEAIVVAIDEPFILVFCKVCEWDEDPDRASFYRFDLGTMKFDSTSAGKIEKSQLVGLLPAKALEKLKIQPSAAAVHPLTKEYYLLSSTGKWLMTLNKAMQPTSIHQLNPSLFKQPEGMTFAPDGTLYISNEAADGRANILIFSYRP</sequence>